<reference evidence="2" key="2">
    <citation type="submission" date="2022-10" db="EMBL/GenBank/DDBJ databases">
        <authorList>
            <consortium name="ENA_rothamsted_submissions"/>
            <consortium name="culmorum"/>
            <person name="King R."/>
        </authorList>
    </citation>
    <scope>NUCLEOTIDE SEQUENCE</scope>
</reference>
<reference evidence="2" key="1">
    <citation type="submission" date="2021-12" db="EMBL/GenBank/DDBJ databases">
        <authorList>
            <person name="King R."/>
        </authorList>
    </citation>
    <scope>NUCLEOTIDE SEQUENCE</scope>
</reference>
<keyword evidence="1" id="KW-0812">Transmembrane</keyword>
<evidence type="ECO:0000256" key="1">
    <source>
        <dbReference type="SAM" id="Phobius"/>
    </source>
</evidence>
<dbReference type="AlphaFoldDB" id="A0A9N9R057"/>
<keyword evidence="1" id="KW-1133">Transmembrane helix</keyword>
<accession>A0A9N9R057</accession>
<dbReference type="EMBL" id="OU893347">
    <property type="protein sequence ID" value="CAG9786846.1"/>
    <property type="molecule type" value="Genomic_DNA"/>
</dbReference>
<keyword evidence="1" id="KW-0472">Membrane</keyword>
<sequence>MGIILCTLSHVLHASEKFALCLAAAGLVTCLVFTITMMLVLGIGLGYNYCFVDFKTRHRYSKQHFYLFSSSSVMSWFHFRGSCLPYMFGLRFVWFKRMGHNPPHRPNAD</sequence>
<evidence type="ECO:0000313" key="3">
    <source>
        <dbReference type="Proteomes" id="UP001153714"/>
    </source>
</evidence>
<gene>
    <name evidence="2" type="ORF">DIATSA_LOCUS4776</name>
</gene>
<dbReference type="OrthoDB" id="7491776at2759"/>
<feature type="transmembrane region" description="Helical" evidence="1">
    <location>
        <begin position="24"/>
        <end position="45"/>
    </location>
</feature>
<feature type="transmembrane region" description="Helical" evidence="1">
    <location>
        <begin position="65"/>
        <end position="88"/>
    </location>
</feature>
<protein>
    <submittedName>
        <fullName evidence="2">Uncharacterized protein</fullName>
    </submittedName>
</protein>
<organism evidence="2 3">
    <name type="scientific">Diatraea saccharalis</name>
    <name type="common">sugarcane borer</name>
    <dbReference type="NCBI Taxonomy" id="40085"/>
    <lineage>
        <taxon>Eukaryota</taxon>
        <taxon>Metazoa</taxon>
        <taxon>Ecdysozoa</taxon>
        <taxon>Arthropoda</taxon>
        <taxon>Hexapoda</taxon>
        <taxon>Insecta</taxon>
        <taxon>Pterygota</taxon>
        <taxon>Neoptera</taxon>
        <taxon>Endopterygota</taxon>
        <taxon>Lepidoptera</taxon>
        <taxon>Glossata</taxon>
        <taxon>Ditrysia</taxon>
        <taxon>Pyraloidea</taxon>
        <taxon>Crambidae</taxon>
        <taxon>Crambinae</taxon>
        <taxon>Diatraea</taxon>
    </lineage>
</organism>
<evidence type="ECO:0000313" key="2">
    <source>
        <dbReference type="EMBL" id="CAG9786846.1"/>
    </source>
</evidence>
<name>A0A9N9R057_9NEOP</name>
<dbReference type="Proteomes" id="UP001153714">
    <property type="component" value="Chromosome 16"/>
</dbReference>
<proteinExistence type="predicted"/>
<keyword evidence="3" id="KW-1185">Reference proteome</keyword>